<protein>
    <submittedName>
        <fullName evidence="2">MarR family transcriptional regulator</fullName>
    </submittedName>
</protein>
<dbReference type="Gene3D" id="1.10.10.10">
    <property type="entry name" value="Winged helix-like DNA-binding domain superfamily/Winged helix DNA-binding domain"/>
    <property type="match status" value="1"/>
</dbReference>
<dbReference type="PANTHER" id="PTHR33164:SF103">
    <property type="entry name" value="REGULATORY PROTEIN MARR"/>
    <property type="match status" value="1"/>
</dbReference>
<dbReference type="EMBL" id="QOIN01000050">
    <property type="protein sequence ID" value="RCG18581.1"/>
    <property type="molecule type" value="Genomic_DNA"/>
</dbReference>
<dbReference type="SUPFAM" id="SSF46785">
    <property type="entry name" value="Winged helix' DNA-binding domain"/>
    <property type="match status" value="1"/>
</dbReference>
<dbReference type="Pfam" id="PF01047">
    <property type="entry name" value="MarR"/>
    <property type="match status" value="1"/>
</dbReference>
<proteinExistence type="predicted"/>
<gene>
    <name evidence="2" type="ORF">DTL70_25805</name>
</gene>
<organism evidence="2 3">
    <name type="scientific">Streptomyces diacarni</name>
    <dbReference type="NCBI Taxonomy" id="2800381"/>
    <lineage>
        <taxon>Bacteria</taxon>
        <taxon>Bacillati</taxon>
        <taxon>Actinomycetota</taxon>
        <taxon>Actinomycetes</taxon>
        <taxon>Kitasatosporales</taxon>
        <taxon>Streptomycetaceae</taxon>
        <taxon>Streptomyces</taxon>
    </lineage>
</organism>
<dbReference type="SMART" id="SM00347">
    <property type="entry name" value="HTH_MARR"/>
    <property type="match status" value="1"/>
</dbReference>
<dbReference type="InterPro" id="IPR039422">
    <property type="entry name" value="MarR/SlyA-like"/>
</dbReference>
<evidence type="ECO:0000313" key="3">
    <source>
        <dbReference type="Proteomes" id="UP000252914"/>
    </source>
</evidence>
<comment type="caution">
    <text evidence="2">The sequence shown here is derived from an EMBL/GenBank/DDBJ whole genome shotgun (WGS) entry which is preliminary data.</text>
</comment>
<dbReference type="GO" id="GO:0003700">
    <property type="term" value="F:DNA-binding transcription factor activity"/>
    <property type="evidence" value="ECO:0007669"/>
    <property type="project" value="InterPro"/>
</dbReference>
<dbReference type="AlphaFoldDB" id="A0A367EKL4"/>
<sequence>MNVTSTSHEAAGTAGEVIELLEILWEHGRDAVSTSPVSASQLRVLYCLDRDEGMNLRTLGELLGSAPSSVSRLCDRLQALGFLERLPSPVSRRELELHLTRQGKKYLSDLRLRREEALTATLAAMPPKARAVLAEGLQAFREAAEGATPTRRLNALEELEEVDRSA</sequence>
<accession>A0A367EKL4</accession>
<evidence type="ECO:0000313" key="2">
    <source>
        <dbReference type="EMBL" id="RCG18581.1"/>
    </source>
</evidence>
<dbReference type="PANTHER" id="PTHR33164">
    <property type="entry name" value="TRANSCRIPTIONAL REGULATOR, MARR FAMILY"/>
    <property type="match status" value="1"/>
</dbReference>
<reference evidence="2 3" key="1">
    <citation type="submission" date="2018-06" db="EMBL/GenBank/DDBJ databases">
        <title>Streptomyces reniochalinae sp. nov. and Streptomyces diacarnus sp. nov. from marine sponges.</title>
        <authorList>
            <person name="Li L."/>
        </authorList>
    </citation>
    <scope>NUCLEOTIDE SEQUENCE [LARGE SCALE GENOMIC DNA]</scope>
    <source>
        <strain evidence="2 3">LHW51701</strain>
    </source>
</reference>
<keyword evidence="3" id="KW-1185">Reference proteome</keyword>
<dbReference type="Proteomes" id="UP000252914">
    <property type="component" value="Unassembled WGS sequence"/>
</dbReference>
<feature type="domain" description="HTH marR-type" evidence="1">
    <location>
        <begin position="1"/>
        <end position="142"/>
    </location>
</feature>
<evidence type="ECO:0000259" key="1">
    <source>
        <dbReference type="PROSITE" id="PS50995"/>
    </source>
</evidence>
<dbReference type="InterPro" id="IPR036388">
    <property type="entry name" value="WH-like_DNA-bd_sf"/>
</dbReference>
<dbReference type="InterPro" id="IPR036390">
    <property type="entry name" value="WH_DNA-bd_sf"/>
</dbReference>
<dbReference type="GO" id="GO:0006950">
    <property type="term" value="P:response to stress"/>
    <property type="evidence" value="ECO:0007669"/>
    <property type="project" value="TreeGrafter"/>
</dbReference>
<name>A0A367EKL4_9ACTN</name>
<dbReference type="InterPro" id="IPR000835">
    <property type="entry name" value="HTH_MarR-typ"/>
</dbReference>
<dbReference type="PROSITE" id="PS50995">
    <property type="entry name" value="HTH_MARR_2"/>
    <property type="match status" value="1"/>
</dbReference>